<evidence type="ECO:0000256" key="3">
    <source>
        <dbReference type="ARBA" id="ARBA00022449"/>
    </source>
</evidence>
<feature type="transmembrane region" description="Helical" evidence="10">
    <location>
        <begin position="388"/>
        <end position="408"/>
    </location>
</feature>
<comment type="caution">
    <text evidence="11">The sequence shown here is derived from an EMBL/GenBank/DDBJ whole genome shotgun (WGS) entry which is preliminary data.</text>
</comment>
<proteinExistence type="predicted"/>
<keyword evidence="3" id="KW-0050">Antiport</keyword>
<dbReference type="InterPro" id="IPR048279">
    <property type="entry name" value="MdtK-like"/>
</dbReference>
<organism evidence="11 12">
    <name type="scientific">Eiseniibacteriota bacterium</name>
    <dbReference type="NCBI Taxonomy" id="2212470"/>
    <lineage>
        <taxon>Bacteria</taxon>
        <taxon>Candidatus Eiseniibacteriota</taxon>
    </lineage>
</organism>
<feature type="transmembrane region" description="Helical" evidence="10">
    <location>
        <begin position="88"/>
        <end position="112"/>
    </location>
</feature>
<evidence type="ECO:0000256" key="5">
    <source>
        <dbReference type="ARBA" id="ARBA00022692"/>
    </source>
</evidence>
<evidence type="ECO:0000256" key="2">
    <source>
        <dbReference type="ARBA" id="ARBA00022448"/>
    </source>
</evidence>
<keyword evidence="4" id="KW-1003">Cell membrane</keyword>
<evidence type="ECO:0000256" key="7">
    <source>
        <dbReference type="ARBA" id="ARBA00023065"/>
    </source>
</evidence>
<dbReference type="InterPro" id="IPR050222">
    <property type="entry name" value="MATE_MdtK"/>
</dbReference>
<feature type="transmembrane region" description="Helical" evidence="10">
    <location>
        <begin position="414"/>
        <end position="435"/>
    </location>
</feature>
<evidence type="ECO:0000256" key="9">
    <source>
        <dbReference type="ARBA" id="ARBA00031636"/>
    </source>
</evidence>
<keyword evidence="5 10" id="KW-0812">Transmembrane</keyword>
<dbReference type="GO" id="GO:0015297">
    <property type="term" value="F:antiporter activity"/>
    <property type="evidence" value="ECO:0007669"/>
    <property type="project" value="UniProtKB-KW"/>
</dbReference>
<keyword evidence="6 10" id="KW-1133">Transmembrane helix</keyword>
<dbReference type="PANTHER" id="PTHR43298">
    <property type="entry name" value="MULTIDRUG RESISTANCE PROTEIN NORM-RELATED"/>
    <property type="match status" value="1"/>
</dbReference>
<feature type="transmembrane region" description="Helical" evidence="10">
    <location>
        <begin position="323"/>
        <end position="344"/>
    </location>
</feature>
<dbReference type="CDD" id="cd13133">
    <property type="entry name" value="MATE_like_7"/>
    <property type="match status" value="1"/>
</dbReference>
<dbReference type="GO" id="GO:0006811">
    <property type="term" value="P:monoatomic ion transport"/>
    <property type="evidence" value="ECO:0007669"/>
    <property type="project" value="UniProtKB-KW"/>
</dbReference>
<evidence type="ECO:0000313" key="11">
    <source>
        <dbReference type="EMBL" id="TMQ50292.1"/>
    </source>
</evidence>
<accession>A0A538SG07</accession>
<feature type="transmembrane region" description="Helical" evidence="10">
    <location>
        <begin position="160"/>
        <end position="180"/>
    </location>
</feature>
<gene>
    <name evidence="11" type="ORF">E6K72_11575</name>
</gene>
<reference evidence="11 12" key="1">
    <citation type="journal article" date="2019" name="Nat. Microbiol.">
        <title>Mediterranean grassland soil C-N compound turnover is dependent on rainfall and depth, and is mediated by genomically divergent microorganisms.</title>
        <authorList>
            <person name="Diamond S."/>
            <person name="Andeer P.F."/>
            <person name="Li Z."/>
            <person name="Crits-Christoph A."/>
            <person name="Burstein D."/>
            <person name="Anantharaman K."/>
            <person name="Lane K.R."/>
            <person name="Thomas B.C."/>
            <person name="Pan C."/>
            <person name="Northen T.R."/>
            <person name="Banfield J.F."/>
        </authorList>
    </citation>
    <scope>NUCLEOTIDE SEQUENCE [LARGE SCALE GENOMIC DNA]</scope>
    <source>
        <strain evidence="11">WS_2</strain>
    </source>
</reference>
<evidence type="ECO:0000256" key="8">
    <source>
        <dbReference type="ARBA" id="ARBA00023136"/>
    </source>
</evidence>
<dbReference type="Pfam" id="PF01554">
    <property type="entry name" value="MatE"/>
    <property type="match status" value="2"/>
</dbReference>
<feature type="transmembrane region" description="Helical" evidence="10">
    <location>
        <begin position="124"/>
        <end position="148"/>
    </location>
</feature>
<evidence type="ECO:0000313" key="12">
    <source>
        <dbReference type="Proteomes" id="UP000317716"/>
    </source>
</evidence>
<keyword evidence="7" id="KW-0406">Ion transport</keyword>
<sequence>MRSSGGALSRLVRAVSVPLLFAEVSEIVVHVTDTVFLARVGTVEVGAIALADSLLEVAVVLTVGLIEGIQILFARRVGEGRHRAAGDVFNLGLLLLTLVSLALTALLLVAARPVTALLVTSPDVGAAVVAFLRVIAFGIVFNSANYAYSALLVGLGTTRPLIGATLVLLVTNVALDYLLVFGKLGLPALGIRGSALGSVGAEIAAFLYLPRSVLRRADPGRYGLFRFARWRPRLVRSLAMLSSPVALHALVEAGRWFAFFLILERMGPQALAASNVVYSCYAVLQIPTQAFGEAACSLVSRLIGRGQERRIGLLMREVLSPAYGLTLPFAGLALLCPGLILSWVASDPALVAAGRASLRVVAAAMLVVIPGELWLVAVSGTGDTSAALGIEVLLTLTMVAASLTAAWGMGLGAAFVWMSLPAGWVLALAASYVWVRAGYWKRLEI</sequence>
<evidence type="ECO:0000256" key="6">
    <source>
        <dbReference type="ARBA" id="ARBA00022989"/>
    </source>
</evidence>
<comment type="subcellular location">
    <subcellularLocation>
        <location evidence="1">Cell membrane</location>
        <topology evidence="1">Multi-pass membrane protein</topology>
    </subcellularLocation>
</comment>
<dbReference type="InterPro" id="IPR002528">
    <property type="entry name" value="MATE_fam"/>
</dbReference>
<dbReference type="Proteomes" id="UP000317716">
    <property type="component" value="Unassembled WGS sequence"/>
</dbReference>
<feature type="transmembrane region" description="Helical" evidence="10">
    <location>
        <begin position="45"/>
        <end position="67"/>
    </location>
</feature>
<protein>
    <recommendedName>
        <fullName evidence="9">Multidrug-efflux transporter</fullName>
    </recommendedName>
</protein>
<feature type="transmembrane region" description="Helical" evidence="10">
    <location>
        <begin position="356"/>
        <end position="376"/>
    </location>
</feature>
<evidence type="ECO:0000256" key="1">
    <source>
        <dbReference type="ARBA" id="ARBA00004651"/>
    </source>
</evidence>
<dbReference type="PANTHER" id="PTHR43298:SF2">
    <property type="entry name" value="FMN_FAD EXPORTER YEEO-RELATED"/>
    <property type="match status" value="1"/>
</dbReference>
<keyword evidence="8 10" id="KW-0472">Membrane</keyword>
<dbReference type="GO" id="GO:0005886">
    <property type="term" value="C:plasma membrane"/>
    <property type="evidence" value="ECO:0007669"/>
    <property type="project" value="UniProtKB-SubCell"/>
</dbReference>
<evidence type="ECO:0000256" key="4">
    <source>
        <dbReference type="ARBA" id="ARBA00022475"/>
    </source>
</evidence>
<dbReference type="EMBL" id="VBOS01000417">
    <property type="protein sequence ID" value="TMQ50292.1"/>
    <property type="molecule type" value="Genomic_DNA"/>
</dbReference>
<dbReference type="PIRSF" id="PIRSF006603">
    <property type="entry name" value="DinF"/>
    <property type="match status" value="1"/>
</dbReference>
<name>A0A538SG07_UNCEI</name>
<dbReference type="AlphaFoldDB" id="A0A538SG07"/>
<keyword evidence="2" id="KW-0813">Transport</keyword>
<evidence type="ECO:0000256" key="10">
    <source>
        <dbReference type="SAM" id="Phobius"/>
    </source>
</evidence>
<dbReference type="GO" id="GO:0042910">
    <property type="term" value="F:xenobiotic transmembrane transporter activity"/>
    <property type="evidence" value="ECO:0007669"/>
    <property type="project" value="InterPro"/>
</dbReference>
<feature type="transmembrane region" description="Helical" evidence="10">
    <location>
        <begin position="186"/>
        <end position="209"/>
    </location>
</feature>